<dbReference type="InterPro" id="IPR017439">
    <property type="entry name" value="Amidohydrolase"/>
</dbReference>
<dbReference type="SUPFAM" id="SSF55031">
    <property type="entry name" value="Bacterial exopeptidase dimerisation domain"/>
    <property type="match status" value="1"/>
</dbReference>
<sequence>MESIHVNDLQKIVDLIEGKKDKWIQVSNQIWDYAELRFDEVGSAELICQTLESEGFTVEKGLADMPTAFVGSFGSGSPVVALLGEYDALSGLSQKGGVSSAEQIVSGGNGHGCGHNLLGTGSLAAAVALKDLMKAEGIQGTVRYYGCPAEEGGSGKTYMVRAGIFEDVDFALTWHPWSYNSIFTGSSLANYQVSFKFKGKSSHAAASPHLGRSALDGVELMNVGVNYLREHIIQEARVHYSVINTGGTSPNVVQADAEVLYLIRAPKTPQVQEIFKRVCDIAKGAALMTGTEVEMIFDKACSNLVPNTTLEEKMFEVINEVGLPKYTEEELQFAKRLQATLSQEDIDNEISNMPKEVANQLKTEAMANVIHPYSKDLANTLLSGSTDVGDVSWVTPTTQLQSACWVLGTPAHTWQVVSIGKTSIAHKGMLLAGKVLAGTALEVMKNPEILEKSKQELKERLGDDVYHCPIPEDVKPGSNEK</sequence>
<name>A0A5J5HEH4_9BACI</name>
<accession>A0A5J5HEH4</accession>
<comment type="caution">
    <text evidence="2">The sequence shown here is derived from an EMBL/GenBank/DDBJ whole genome shotgun (WGS) entry which is preliminary data.</text>
</comment>
<dbReference type="Gene3D" id="3.40.630.10">
    <property type="entry name" value="Zn peptidases"/>
    <property type="match status" value="2"/>
</dbReference>
<dbReference type="InterPro" id="IPR017145">
    <property type="entry name" value="Aminobenzoyl-glu_utiliz_pB"/>
</dbReference>
<dbReference type="Pfam" id="PF07687">
    <property type="entry name" value="M20_dimer"/>
    <property type="match status" value="1"/>
</dbReference>
<dbReference type="GO" id="GO:0071713">
    <property type="term" value="F:para-aminobenzoyl-glutamate hydrolase activity"/>
    <property type="evidence" value="ECO:0007669"/>
    <property type="project" value="TreeGrafter"/>
</dbReference>
<dbReference type="EMBL" id="VYKL01000032">
    <property type="protein sequence ID" value="KAA9019025.1"/>
    <property type="molecule type" value="Genomic_DNA"/>
</dbReference>
<feature type="domain" description="Peptidase M20 dimerisation" evidence="1">
    <location>
        <begin position="194"/>
        <end position="283"/>
    </location>
</feature>
<dbReference type="Gene3D" id="3.30.70.360">
    <property type="match status" value="1"/>
</dbReference>
<dbReference type="FunFam" id="3.30.70.360:FF:000004">
    <property type="entry name" value="Peptidase M20 domain-containing protein 2"/>
    <property type="match status" value="1"/>
</dbReference>
<dbReference type="GO" id="GO:0005737">
    <property type="term" value="C:cytoplasm"/>
    <property type="evidence" value="ECO:0007669"/>
    <property type="project" value="TreeGrafter"/>
</dbReference>
<dbReference type="NCBIfam" id="TIGR01891">
    <property type="entry name" value="amidohydrolases"/>
    <property type="match status" value="1"/>
</dbReference>
<evidence type="ECO:0000259" key="1">
    <source>
        <dbReference type="Pfam" id="PF07687"/>
    </source>
</evidence>
<dbReference type="GO" id="GO:0016805">
    <property type="term" value="F:dipeptidase activity"/>
    <property type="evidence" value="ECO:0007669"/>
    <property type="project" value="TreeGrafter"/>
</dbReference>
<evidence type="ECO:0000313" key="3">
    <source>
        <dbReference type="Proteomes" id="UP000326671"/>
    </source>
</evidence>
<keyword evidence="2" id="KW-0378">Hydrolase</keyword>
<dbReference type="GO" id="GO:0046657">
    <property type="term" value="P:folic acid catabolic process"/>
    <property type="evidence" value="ECO:0007669"/>
    <property type="project" value="TreeGrafter"/>
</dbReference>
<proteinExistence type="predicted"/>
<protein>
    <submittedName>
        <fullName evidence="2">Amidohydrolase</fullName>
    </submittedName>
</protein>
<dbReference type="AlphaFoldDB" id="A0A5J5HEH4"/>
<organism evidence="2 3">
    <name type="scientific">Niallia endozanthoxylica</name>
    <dbReference type="NCBI Taxonomy" id="2036016"/>
    <lineage>
        <taxon>Bacteria</taxon>
        <taxon>Bacillati</taxon>
        <taxon>Bacillota</taxon>
        <taxon>Bacilli</taxon>
        <taxon>Bacillales</taxon>
        <taxon>Bacillaceae</taxon>
        <taxon>Niallia</taxon>
    </lineage>
</organism>
<reference evidence="2 3" key="1">
    <citation type="submission" date="2019-09" db="EMBL/GenBank/DDBJ databases">
        <title>Whole genome sequences of isolates from the Mars Exploration Rovers.</title>
        <authorList>
            <person name="Seuylemezian A."/>
            <person name="Vaishampayan P."/>
        </authorList>
    </citation>
    <scope>NUCLEOTIDE SEQUENCE [LARGE SCALE GENOMIC DNA]</scope>
    <source>
        <strain evidence="2 3">MER_TA_151</strain>
    </source>
</reference>
<dbReference type="InterPro" id="IPR052030">
    <property type="entry name" value="Peptidase_M20/M20A_hydrolases"/>
</dbReference>
<dbReference type="Pfam" id="PF01546">
    <property type="entry name" value="Peptidase_M20"/>
    <property type="match status" value="1"/>
</dbReference>
<dbReference type="InterPro" id="IPR011650">
    <property type="entry name" value="Peptidase_M20_dimer"/>
</dbReference>
<keyword evidence="3" id="KW-1185">Reference proteome</keyword>
<dbReference type="OrthoDB" id="9781032at2"/>
<dbReference type="SUPFAM" id="SSF53187">
    <property type="entry name" value="Zn-dependent exopeptidases"/>
    <property type="match status" value="1"/>
</dbReference>
<dbReference type="Proteomes" id="UP000326671">
    <property type="component" value="Unassembled WGS sequence"/>
</dbReference>
<dbReference type="PANTHER" id="PTHR30575:SF0">
    <property type="entry name" value="XAA-ARG DIPEPTIDASE"/>
    <property type="match status" value="1"/>
</dbReference>
<evidence type="ECO:0000313" key="2">
    <source>
        <dbReference type="EMBL" id="KAA9019025.1"/>
    </source>
</evidence>
<dbReference type="RefSeq" id="WP_150441749.1">
    <property type="nucleotide sequence ID" value="NZ_VYKL01000032.1"/>
</dbReference>
<dbReference type="PIRSF" id="PIRSF037227">
    <property type="entry name" value="Aminobenzoyl-glu_utiliz_pB"/>
    <property type="match status" value="1"/>
</dbReference>
<dbReference type="InterPro" id="IPR002933">
    <property type="entry name" value="Peptidase_M20"/>
</dbReference>
<dbReference type="InterPro" id="IPR036264">
    <property type="entry name" value="Bact_exopeptidase_dim_dom"/>
</dbReference>
<dbReference type="CDD" id="cd05673">
    <property type="entry name" value="M20_Acy1L2_AbgB"/>
    <property type="match status" value="1"/>
</dbReference>
<gene>
    <name evidence="2" type="ORF">F4V44_19640</name>
</gene>
<dbReference type="PANTHER" id="PTHR30575">
    <property type="entry name" value="PEPTIDASE M20"/>
    <property type="match status" value="1"/>
</dbReference>